<proteinExistence type="predicted"/>
<gene>
    <name evidence="3" type="ORF">GMD11_06065</name>
    <name evidence="4" type="ORF">GMD18_05710</name>
</gene>
<dbReference type="EMBL" id="WNBW01000003">
    <property type="protein sequence ID" value="MTU03891.1"/>
    <property type="molecule type" value="Genomic_DNA"/>
</dbReference>
<organism evidence="3 6">
    <name type="scientific">Phascolarctobacterium faecium</name>
    <dbReference type="NCBI Taxonomy" id="33025"/>
    <lineage>
        <taxon>Bacteria</taxon>
        <taxon>Bacillati</taxon>
        <taxon>Bacillota</taxon>
        <taxon>Negativicutes</taxon>
        <taxon>Acidaminococcales</taxon>
        <taxon>Acidaminococcaceae</taxon>
        <taxon>Phascolarctobacterium</taxon>
    </lineage>
</organism>
<feature type="signal peptide" evidence="1">
    <location>
        <begin position="1"/>
        <end position="26"/>
    </location>
</feature>
<dbReference type="InterPro" id="IPR021729">
    <property type="entry name" value="DUF3298"/>
</dbReference>
<feature type="chain" id="PRO_5030954528" evidence="1">
    <location>
        <begin position="27"/>
        <end position="280"/>
    </location>
</feature>
<keyword evidence="1" id="KW-0732">Signal</keyword>
<evidence type="ECO:0000313" key="6">
    <source>
        <dbReference type="Proteomes" id="UP000484547"/>
    </source>
</evidence>
<dbReference type="Gene3D" id="3.30.565.40">
    <property type="entry name" value="Fervidobacterium nodosum Rt17-B1 like"/>
    <property type="match status" value="1"/>
</dbReference>
<name>A0A7X3BVJ6_9FIRM</name>
<evidence type="ECO:0000313" key="3">
    <source>
        <dbReference type="EMBL" id="MTT75829.1"/>
    </source>
</evidence>
<dbReference type="Proteomes" id="UP000443070">
    <property type="component" value="Unassembled WGS sequence"/>
</dbReference>
<dbReference type="OrthoDB" id="5637at2"/>
<evidence type="ECO:0000313" key="5">
    <source>
        <dbReference type="Proteomes" id="UP000443070"/>
    </source>
</evidence>
<sequence>MKLSKKLFTAGIVAALTLSVAASALAAELTVKTKKINEGQVKIATPVITGSEGGAKMDTLLTQMTTKNTVAEIYKYLSSDSQKITLDNYLDFTNGSPDPVKEGFALVKGSAFLVNAGFDKEQKALGKTQAAEKYRLDIDYTAYTVDSEILSLEQYASAYTGGAHDNESITTLTVNPKTGRIYTLADMFVPGSDYKARLEMLIAIQQKGDNRLLEQMKKPTVAYQKVIVSGNEKFYLNSDLDNWGIYVVYNPGEVAPMAAGIQKYYLPIDTISDIISYQLK</sequence>
<dbReference type="Proteomes" id="UP000484547">
    <property type="component" value="Unassembled WGS sequence"/>
</dbReference>
<dbReference type="EMBL" id="WNBM01000003">
    <property type="protein sequence ID" value="MTT75829.1"/>
    <property type="molecule type" value="Genomic_DNA"/>
</dbReference>
<dbReference type="Pfam" id="PF11738">
    <property type="entry name" value="DUF3298"/>
    <property type="match status" value="1"/>
</dbReference>
<dbReference type="InterPro" id="IPR037126">
    <property type="entry name" value="PdaC/RsiV-like_sf"/>
</dbReference>
<reference evidence="5 6" key="1">
    <citation type="journal article" date="2019" name="Nat. Med.">
        <title>A library of human gut bacterial isolates paired with longitudinal multiomics data enables mechanistic microbiome research.</title>
        <authorList>
            <person name="Poyet M."/>
            <person name="Groussin M."/>
            <person name="Gibbons S.M."/>
            <person name="Avila-Pacheco J."/>
            <person name="Jiang X."/>
            <person name="Kearney S.M."/>
            <person name="Perrotta A.R."/>
            <person name="Berdy B."/>
            <person name="Zhao S."/>
            <person name="Lieberman T.D."/>
            <person name="Swanson P.K."/>
            <person name="Smith M."/>
            <person name="Roesemann S."/>
            <person name="Alexander J.E."/>
            <person name="Rich S.A."/>
            <person name="Livny J."/>
            <person name="Vlamakis H."/>
            <person name="Clish C."/>
            <person name="Bullock K."/>
            <person name="Deik A."/>
            <person name="Scott J."/>
            <person name="Pierce K.A."/>
            <person name="Xavier R.J."/>
            <person name="Alm E.J."/>
        </authorList>
    </citation>
    <scope>NUCLEOTIDE SEQUENCE [LARGE SCALE GENOMIC DNA]</scope>
    <source>
        <strain evidence="3 6">BIOML-A13</strain>
        <strain evidence="4 5">BIOML-A3</strain>
    </source>
</reference>
<accession>A0A7X3BVJ6</accession>
<keyword evidence="5" id="KW-1185">Reference proteome</keyword>
<dbReference type="Gene3D" id="3.90.640.20">
    <property type="entry name" value="Heat-shock cognate protein, ATPase"/>
    <property type="match status" value="1"/>
</dbReference>
<protein>
    <submittedName>
        <fullName evidence="3">DUF3298 domain-containing protein</fullName>
    </submittedName>
</protein>
<evidence type="ECO:0000259" key="2">
    <source>
        <dbReference type="Pfam" id="PF11738"/>
    </source>
</evidence>
<dbReference type="RefSeq" id="WP_155163892.1">
    <property type="nucleotide sequence ID" value="NZ_DBFXBT010000055.1"/>
</dbReference>
<feature type="domain" description="DUF3298" evidence="2">
    <location>
        <begin position="185"/>
        <end position="268"/>
    </location>
</feature>
<evidence type="ECO:0000256" key="1">
    <source>
        <dbReference type="SAM" id="SignalP"/>
    </source>
</evidence>
<evidence type="ECO:0000313" key="4">
    <source>
        <dbReference type="EMBL" id="MTU03891.1"/>
    </source>
</evidence>
<comment type="caution">
    <text evidence="3">The sequence shown here is derived from an EMBL/GenBank/DDBJ whole genome shotgun (WGS) entry which is preliminary data.</text>
</comment>
<dbReference type="AlphaFoldDB" id="A0A7X3BVJ6"/>